<dbReference type="SUPFAM" id="SSF63829">
    <property type="entry name" value="Calcium-dependent phosphotriesterase"/>
    <property type="match status" value="1"/>
</dbReference>
<evidence type="ECO:0000256" key="2">
    <source>
        <dbReference type="PROSITE-ProRule" id="PRU00504"/>
    </source>
</evidence>
<dbReference type="EMBL" id="JAUHJS010000002">
    <property type="protein sequence ID" value="MDN4164872.1"/>
    <property type="molecule type" value="Genomic_DNA"/>
</dbReference>
<dbReference type="Gene3D" id="2.120.10.30">
    <property type="entry name" value="TolB, C-terminal domain"/>
    <property type="match status" value="1"/>
</dbReference>
<dbReference type="NCBIfam" id="TIGR04183">
    <property type="entry name" value="Por_Secre_tail"/>
    <property type="match status" value="1"/>
</dbReference>
<dbReference type="Proteomes" id="UP001168552">
    <property type="component" value="Unassembled WGS sequence"/>
</dbReference>
<protein>
    <submittedName>
        <fullName evidence="5">T9SS type A sorting domain-containing protein</fullName>
    </submittedName>
</protein>
<feature type="domain" description="DUF11" evidence="4">
    <location>
        <begin position="835"/>
        <end position="952"/>
    </location>
</feature>
<dbReference type="Gene3D" id="2.40.10.500">
    <property type="match status" value="1"/>
</dbReference>
<organism evidence="5 6">
    <name type="scientific">Shiella aurantiaca</name>
    <dbReference type="NCBI Taxonomy" id="3058365"/>
    <lineage>
        <taxon>Bacteria</taxon>
        <taxon>Pseudomonadati</taxon>
        <taxon>Bacteroidota</taxon>
        <taxon>Cytophagia</taxon>
        <taxon>Cytophagales</taxon>
        <taxon>Shiellaceae</taxon>
        <taxon>Shiella</taxon>
    </lineage>
</organism>
<dbReference type="Pfam" id="PF01345">
    <property type="entry name" value="DUF11"/>
    <property type="match status" value="2"/>
</dbReference>
<dbReference type="InterPro" id="IPR026444">
    <property type="entry name" value="Secre_tail"/>
</dbReference>
<dbReference type="PANTHER" id="PTHR24104">
    <property type="entry name" value="E3 UBIQUITIN-PROTEIN LIGASE NHLRC1-RELATED"/>
    <property type="match status" value="1"/>
</dbReference>
<dbReference type="RefSeq" id="WP_320003396.1">
    <property type="nucleotide sequence ID" value="NZ_JAUHJS010000002.1"/>
</dbReference>
<dbReference type="PROSITE" id="PS51125">
    <property type="entry name" value="NHL"/>
    <property type="match status" value="1"/>
</dbReference>
<accession>A0ABT8F339</accession>
<name>A0ABT8F339_9BACT</name>
<gene>
    <name evidence="5" type="ORF">QWY31_05125</name>
</gene>
<evidence type="ECO:0000256" key="3">
    <source>
        <dbReference type="SAM" id="SignalP"/>
    </source>
</evidence>
<evidence type="ECO:0000259" key="4">
    <source>
        <dbReference type="Pfam" id="PF01345"/>
    </source>
</evidence>
<feature type="chain" id="PRO_5046744649" evidence="3">
    <location>
        <begin position="26"/>
        <end position="1702"/>
    </location>
</feature>
<dbReference type="InterPro" id="IPR047589">
    <property type="entry name" value="DUF11_rpt"/>
</dbReference>
<keyword evidence="6" id="KW-1185">Reference proteome</keyword>
<keyword evidence="3" id="KW-0732">Signal</keyword>
<dbReference type="InterPro" id="IPR050952">
    <property type="entry name" value="TRIM-NHL_E3_ligases"/>
</dbReference>
<dbReference type="InterPro" id="IPR001680">
    <property type="entry name" value="WD40_rpt"/>
</dbReference>
<dbReference type="NCBIfam" id="TIGR01451">
    <property type="entry name" value="B_ant_repeat"/>
    <property type="match status" value="2"/>
</dbReference>
<feature type="signal peptide" evidence="3">
    <location>
        <begin position="1"/>
        <end position="25"/>
    </location>
</feature>
<reference evidence="5" key="1">
    <citation type="submission" date="2023-06" db="EMBL/GenBank/DDBJ databases">
        <title>Cytophagales bacterium Strain LB-30, isolated from soil.</title>
        <authorList>
            <person name="Liu B."/>
        </authorList>
    </citation>
    <scope>NUCLEOTIDE SEQUENCE</scope>
    <source>
        <strain evidence="5">LB-30</strain>
    </source>
</reference>
<feature type="domain" description="DUF11" evidence="4">
    <location>
        <begin position="243"/>
        <end position="357"/>
    </location>
</feature>
<evidence type="ECO:0000256" key="1">
    <source>
        <dbReference type="ARBA" id="ARBA00022737"/>
    </source>
</evidence>
<proteinExistence type="predicted"/>
<dbReference type="Gene3D" id="2.60.40.10">
    <property type="entry name" value="Immunoglobulins"/>
    <property type="match status" value="2"/>
</dbReference>
<dbReference type="InterPro" id="IPR011042">
    <property type="entry name" value="6-blade_b-propeller_TolB-like"/>
</dbReference>
<dbReference type="CDD" id="cd05819">
    <property type="entry name" value="NHL"/>
    <property type="match status" value="1"/>
</dbReference>
<evidence type="ECO:0000313" key="5">
    <source>
        <dbReference type="EMBL" id="MDN4164872.1"/>
    </source>
</evidence>
<dbReference type="Pfam" id="PF01436">
    <property type="entry name" value="NHL"/>
    <property type="match status" value="1"/>
</dbReference>
<dbReference type="InterPro" id="IPR013783">
    <property type="entry name" value="Ig-like_fold"/>
</dbReference>
<comment type="caution">
    <text evidence="5">The sequence shown here is derived from an EMBL/GenBank/DDBJ whole genome shotgun (WGS) entry which is preliminary data.</text>
</comment>
<dbReference type="SMART" id="SM00320">
    <property type="entry name" value="WD40"/>
    <property type="match status" value="3"/>
</dbReference>
<keyword evidence="1" id="KW-0677">Repeat</keyword>
<sequence>MKNLLPPKRLSILLFVFLFAQVSLAQNVSDYVFSQSNGTFSAISGGTVLASGAGTDDDVYTGIPLGFTFYLGTTAYTGLEVSTNGFLILGDAGDFTDIYNTPISSDNQAVISPLGTDMQAQAGSELRYQTLGSSPSRVFVMQWSNFRNYNLTGSYSFQVRLYEGTNRIEFIYGTFSHQTGGGANRNAQVGIKATDSDYLNRRMTANDWSSTEDGTALNSTCRLRSGALPASGLIFRYDQPESDLTISFSVDNDTPCNATDVNFTLSVANNGPAATTNVALEFILPAGLSFLSANASQGSYNSGTGIWTVGALANSGTHTLQVQASINPDQGGNTIACSAEISASDIEDPNTANNSSGLSITVIDNTLPTISTISDVTLNYNVASSPIDFTIGDNESSATALSVNVSSSNEVTVPVANISLSGTDENRSLLITPGYNQYGTSTITVEVSDGACSSSTSFEVNVVKTPYSNFEEAQIVVGQVDFNTVDATTVSQTIAHRSNNTAVSAKGVLAAGSQGARRVLLWNSVPTTNGEPADVVVGKTDFTSSAAGTSASLTSNVDGVCFSPDGNKLIVADAGNNRVLIWNTIPTTNGQAADVVIGQSNFTNNTSGTAANRFNRPTDVMVSPDGKLFVTDRNNHRILIFNSIPTSNNASANVVIGQTNFTNNGTGLSSSRLTRPWNCSLAPDGRLLVADDGNNRILVFNSVPTSNGAAANLVIGQDDFTSNTGGSGDNRFNQPGVTVSPTGVVAIADYDNNRVLIYNEIPSVNGASADVVLGQPNFTQNADFNDGTGVTGSPSNRNMSEPYGINFDLNERLFVNGRSMHRMMVYGTTPTQTADLALSFASSDASPCMGSPVSYTINVSNNGPVNATNVVALSALPYGFTATDIETTSGTYTSSSGFWNIPRIEVGETVSLTLTGTVNTGFGGSSITAYASIRSENQNDSDFSNNSGSVSVSVQNNTTPTIGAIADFIMDLNDVEVVNFTISDVESASSSLTISATSSNVALIPNANLSLGGSDGNRTLSISPLADQAGASTITLSVSDGTCTTYLSFEVSVGNVWLGTTSDWHTLSNWSVAIPSVSVSAYIPTSPSGGNFPVISNEAFAKNVEVGSGASLTINSSRTLHVAENYTNYGSASTGNGILLLDGTTQQTVRGRLGNLTVNNASGVQIATELMVNGTLTLTAGNLSIGNTTLTLRNALAGTLSNLITTTQSSLAIEGSGNGISIPAHITELQNVSINNVNGLSLANDLALNGQLSLVAGNLNLNGFDLALSGTGSVGTGAIAATNASSLTLTGTGSYGSLAFTPSSVLGSFTINRSSGNVSLSSSLSIQNNLQLTAGKITTGANTVFVLNDAENAISGYDENNFVIGRLQREVVAGNTYDFPVGTTNWYQIAQLSIESMDASSAISCLYTQGMNGAAPTGLFEGGVEITQVLDAGYWTISPDNASATIAYSITLRSQNHTNGASEPNNHTVIKRENSASNWQLLGDFVADGQSGSGLDPITASRSNLTGFSDFAVGFSPDSELPVELVYFKATETKQGVSLEWQTATEINNDYFSIEKGYSAEHFESIAEVKGMGDSRGLVGYSYTDYAPLTRTVYYRLRQVDFNGDFAYSPIVKIASKFDKMDISVAPNPVSSGRLLSVRLSQTEESPVQIHLLDVQGNQLRSWQFDSSADIPSLQLPSVPCGLYYLQIIQSGQAHHQKVIIK</sequence>
<feature type="repeat" description="NHL" evidence="2">
    <location>
        <begin position="614"/>
        <end position="644"/>
    </location>
</feature>
<dbReference type="InterPro" id="IPR001258">
    <property type="entry name" value="NHL_repeat"/>
</dbReference>
<evidence type="ECO:0000313" key="6">
    <source>
        <dbReference type="Proteomes" id="UP001168552"/>
    </source>
</evidence>
<dbReference type="PANTHER" id="PTHR24104:SF25">
    <property type="entry name" value="PROTEIN LIN-41"/>
    <property type="match status" value="1"/>
</dbReference>
<dbReference type="InterPro" id="IPR001434">
    <property type="entry name" value="OmcB-like_DUF11"/>
</dbReference>